<name>A0A7Y7B0A3_STRMO</name>
<evidence type="ECO:0000256" key="1">
    <source>
        <dbReference type="SAM" id="MobiDB-lite"/>
    </source>
</evidence>
<feature type="region of interest" description="Disordered" evidence="1">
    <location>
        <begin position="161"/>
        <end position="218"/>
    </location>
</feature>
<keyword evidence="3" id="KW-1185">Reference proteome</keyword>
<dbReference type="AlphaFoldDB" id="A0A7Y7B0A3"/>
<proteinExistence type="predicted"/>
<gene>
    <name evidence="2" type="ORF">HG542_02265</name>
</gene>
<feature type="region of interest" description="Disordered" evidence="1">
    <location>
        <begin position="262"/>
        <end position="305"/>
    </location>
</feature>
<reference evidence="2 3" key="1">
    <citation type="submission" date="2020-04" db="EMBL/GenBank/DDBJ databases">
        <title>Draft Genome Sequence of Streptomyces morookaense DSM 40503, an 8-azaguanine-producing strain.</title>
        <authorList>
            <person name="Qi J."/>
            <person name="Gao J.-M."/>
        </authorList>
    </citation>
    <scope>NUCLEOTIDE SEQUENCE [LARGE SCALE GENOMIC DNA]</scope>
    <source>
        <strain evidence="2 3">DSM 40503</strain>
    </source>
</reference>
<dbReference type="Proteomes" id="UP000587462">
    <property type="component" value="Unassembled WGS sequence"/>
</dbReference>
<sequence length="305" mass="33616">MDFDAIADELYGMPPDAFTAARDRYAAAARQAGDRTLAGKLKELHRPTAAAWAGNLLVRHSRDQADALMQLGANLRQAHHELDGAQLRELTRQQHALVATLAQQAVRLAAEAGRRLGDTARREVEATLHAALADPEAARAWSAGRLDKPLTAPVGFPGVSGTATVHPLRPSAPASRGHRTGRAQRGKASVTELEAARARRQERERAERVERARHAADQAQAACRSLQQELDQRQEEADQAEQALQQAAQEVENLKVRLEEARAHHREVQDDARQARKRLRDAEQTARKAERRAETALSELEGHQL</sequence>
<dbReference type="EMBL" id="JABBXF010000004">
    <property type="protein sequence ID" value="NVK76480.1"/>
    <property type="molecule type" value="Genomic_DNA"/>
</dbReference>
<evidence type="ECO:0000313" key="2">
    <source>
        <dbReference type="EMBL" id="NVK76480.1"/>
    </source>
</evidence>
<comment type="caution">
    <text evidence="2">The sequence shown here is derived from an EMBL/GenBank/DDBJ whole genome shotgun (WGS) entry which is preliminary data.</text>
</comment>
<protein>
    <submittedName>
        <fullName evidence="2">Uncharacterized protein</fullName>
    </submittedName>
</protein>
<evidence type="ECO:0000313" key="3">
    <source>
        <dbReference type="Proteomes" id="UP000587462"/>
    </source>
</evidence>
<dbReference type="RefSeq" id="WP_171078278.1">
    <property type="nucleotide sequence ID" value="NZ_BNBU01000001.1"/>
</dbReference>
<feature type="compositionally biased region" description="Basic and acidic residues" evidence="1">
    <location>
        <begin position="194"/>
        <end position="216"/>
    </location>
</feature>
<organism evidence="2 3">
    <name type="scientific">Streptomyces morookaense</name>
    <name type="common">Streptoverticillium morookaense</name>
    <dbReference type="NCBI Taxonomy" id="1970"/>
    <lineage>
        <taxon>Bacteria</taxon>
        <taxon>Bacillati</taxon>
        <taxon>Actinomycetota</taxon>
        <taxon>Actinomycetes</taxon>
        <taxon>Kitasatosporales</taxon>
        <taxon>Streptomycetaceae</taxon>
        <taxon>Streptomyces</taxon>
    </lineage>
</organism>
<dbReference type="Gene3D" id="1.20.120.330">
    <property type="entry name" value="Nucleotidyltransferases domain 2"/>
    <property type="match status" value="1"/>
</dbReference>
<feature type="compositionally biased region" description="Basic residues" evidence="1">
    <location>
        <begin position="176"/>
        <end position="185"/>
    </location>
</feature>
<accession>A0A7Y7B0A3</accession>